<dbReference type="EMBL" id="WKQN01000015">
    <property type="protein sequence ID" value="MSC64122.1"/>
    <property type="molecule type" value="Genomic_DNA"/>
</dbReference>
<name>A0A844DRT5_9FIRM</name>
<dbReference type="RefSeq" id="WP_154277624.1">
    <property type="nucleotide sequence ID" value="NZ_WKQN01000015.1"/>
</dbReference>
<accession>A0A844DRT5</accession>
<evidence type="ECO:0000313" key="2">
    <source>
        <dbReference type="Proteomes" id="UP000461506"/>
    </source>
</evidence>
<reference evidence="1 2" key="1">
    <citation type="journal article" date="2019" name="Nat. Med.">
        <title>A library of human gut bacterial isolates paired with longitudinal multiomics data enables mechanistic microbiome research.</title>
        <authorList>
            <person name="Poyet M."/>
            <person name="Groussin M."/>
            <person name="Gibbons S.M."/>
            <person name="Avila-Pacheco J."/>
            <person name="Jiang X."/>
            <person name="Kearney S.M."/>
            <person name="Perrotta A.R."/>
            <person name="Berdy B."/>
            <person name="Zhao S."/>
            <person name="Lieberman T.D."/>
            <person name="Swanson P.K."/>
            <person name="Smith M."/>
            <person name="Roesemann S."/>
            <person name="Alexander J.E."/>
            <person name="Rich S.A."/>
            <person name="Livny J."/>
            <person name="Vlamakis H."/>
            <person name="Clish C."/>
            <person name="Bullock K."/>
            <person name="Deik A."/>
            <person name="Scott J."/>
            <person name="Pierce K.A."/>
            <person name="Xavier R.J."/>
            <person name="Alm E.J."/>
        </authorList>
    </citation>
    <scope>NUCLEOTIDE SEQUENCE [LARGE SCALE GENOMIC DNA]</scope>
    <source>
        <strain evidence="1 2">BIOML-A1</strain>
    </source>
</reference>
<organism evidence="1 2">
    <name type="scientific">Faecalibacterium prausnitzii</name>
    <dbReference type="NCBI Taxonomy" id="853"/>
    <lineage>
        <taxon>Bacteria</taxon>
        <taxon>Bacillati</taxon>
        <taxon>Bacillota</taxon>
        <taxon>Clostridia</taxon>
        <taxon>Eubacteriales</taxon>
        <taxon>Oscillospiraceae</taxon>
        <taxon>Faecalibacterium</taxon>
    </lineage>
</organism>
<gene>
    <name evidence="1" type="ORF">GKD95_12470</name>
</gene>
<comment type="caution">
    <text evidence="1">The sequence shown here is derived from an EMBL/GenBank/DDBJ whole genome shotgun (WGS) entry which is preliminary data.</text>
</comment>
<sequence>MTLIEISRYFHLNETIQKNREALKFLRERAEPAAPSLNGMPHASGVKDSTGRLAVEIADMDARITYLEEQAEQERDKAVAFCSTIQDARLYLIFRLRFVRCLTWAEVADLLGDYYTEEGVCRMAYNYLAKTEKEKPTAQSA</sequence>
<evidence type="ECO:0000313" key="1">
    <source>
        <dbReference type="EMBL" id="MSC64122.1"/>
    </source>
</evidence>
<protein>
    <recommendedName>
        <fullName evidence="3">DUF1492 domain-containing protein</fullName>
    </recommendedName>
</protein>
<proteinExistence type="predicted"/>
<dbReference type="Proteomes" id="UP000461506">
    <property type="component" value="Unassembled WGS sequence"/>
</dbReference>
<dbReference type="AlphaFoldDB" id="A0A844DRT5"/>
<evidence type="ECO:0008006" key="3">
    <source>
        <dbReference type="Google" id="ProtNLM"/>
    </source>
</evidence>